<keyword evidence="2" id="KW-1185">Reference proteome</keyword>
<dbReference type="EMBL" id="CP144697">
    <property type="protein sequence ID" value="WVZ13369.1"/>
    <property type="molecule type" value="Genomic_DNA"/>
</dbReference>
<gene>
    <name evidence="1" type="ORF">V8G54_010935</name>
</gene>
<protein>
    <submittedName>
        <fullName evidence="1">Uncharacterized protein</fullName>
    </submittedName>
</protein>
<proteinExistence type="predicted"/>
<evidence type="ECO:0000313" key="2">
    <source>
        <dbReference type="Proteomes" id="UP001374535"/>
    </source>
</evidence>
<sequence>MRRVPIAMRHRGIIPYTYRRRIIRILRTVAATFSHNDINVHFPLGSSRRALQRESAAHARSNSNFFKDFNELEPRRANKRLGVLLGAGVNCVDMERQILERLRRKRNN</sequence>
<reference evidence="1 2" key="1">
    <citation type="journal article" date="2023" name="Life. Sci Alliance">
        <title>Evolutionary insights into 3D genome organization and epigenetic landscape of Vigna mungo.</title>
        <authorList>
            <person name="Junaid A."/>
            <person name="Singh B."/>
            <person name="Bhatia S."/>
        </authorList>
    </citation>
    <scope>NUCLEOTIDE SEQUENCE [LARGE SCALE GENOMIC DNA]</scope>
    <source>
        <strain evidence="1">Urdbean</strain>
    </source>
</reference>
<name>A0AAQ3S2K4_VIGMU</name>
<accession>A0AAQ3S2K4</accession>
<evidence type="ECO:0000313" key="1">
    <source>
        <dbReference type="EMBL" id="WVZ13369.1"/>
    </source>
</evidence>
<organism evidence="1 2">
    <name type="scientific">Vigna mungo</name>
    <name type="common">Black gram</name>
    <name type="synonym">Phaseolus mungo</name>
    <dbReference type="NCBI Taxonomy" id="3915"/>
    <lineage>
        <taxon>Eukaryota</taxon>
        <taxon>Viridiplantae</taxon>
        <taxon>Streptophyta</taxon>
        <taxon>Embryophyta</taxon>
        <taxon>Tracheophyta</taxon>
        <taxon>Spermatophyta</taxon>
        <taxon>Magnoliopsida</taxon>
        <taxon>eudicotyledons</taxon>
        <taxon>Gunneridae</taxon>
        <taxon>Pentapetalae</taxon>
        <taxon>rosids</taxon>
        <taxon>fabids</taxon>
        <taxon>Fabales</taxon>
        <taxon>Fabaceae</taxon>
        <taxon>Papilionoideae</taxon>
        <taxon>50 kb inversion clade</taxon>
        <taxon>NPAAA clade</taxon>
        <taxon>indigoferoid/millettioid clade</taxon>
        <taxon>Phaseoleae</taxon>
        <taxon>Vigna</taxon>
    </lineage>
</organism>
<dbReference type="Proteomes" id="UP001374535">
    <property type="component" value="Chromosome 4"/>
</dbReference>
<dbReference type="AlphaFoldDB" id="A0AAQ3S2K4"/>